<dbReference type="Pfam" id="PF00097">
    <property type="entry name" value="zf-C3HC4"/>
    <property type="match status" value="1"/>
</dbReference>
<dbReference type="InterPro" id="IPR017907">
    <property type="entry name" value="Znf_RING_CS"/>
</dbReference>
<evidence type="ECO:0000256" key="3">
    <source>
        <dbReference type="ARBA" id="ARBA00022833"/>
    </source>
</evidence>
<dbReference type="Gene3D" id="3.30.40.10">
    <property type="entry name" value="Zinc/RING finger domain, C3HC4 (zinc finger)"/>
    <property type="match status" value="1"/>
</dbReference>
<dbReference type="InterPro" id="IPR013083">
    <property type="entry name" value="Znf_RING/FYVE/PHD"/>
</dbReference>
<keyword evidence="1" id="KW-0479">Metal-binding</keyword>
<keyword evidence="3" id="KW-0862">Zinc</keyword>
<dbReference type="EMBL" id="JAQQWK010000011">
    <property type="protein sequence ID" value="KAK8023690.1"/>
    <property type="molecule type" value="Genomic_DNA"/>
</dbReference>
<keyword evidence="2 4" id="KW-0863">Zinc-finger</keyword>
<comment type="caution">
    <text evidence="6">The sequence shown here is derived from an EMBL/GenBank/DDBJ whole genome shotgun (WGS) entry which is preliminary data.</text>
</comment>
<dbReference type="PROSITE" id="PS50089">
    <property type="entry name" value="ZF_RING_2"/>
    <property type="match status" value="1"/>
</dbReference>
<evidence type="ECO:0000313" key="6">
    <source>
        <dbReference type="EMBL" id="KAK8023690.1"/>
    </source>
</evidence>
<evidence type="ECO:0000313" key="7">
    <source>
        <dbReference type="Proteomes" id="UP001444661"/>
    </source>
</evidence>
<dbReference type="SUPFAM" id="SSF57850">
    <property type="entry name" value="RING/U-box"/>
    <property type="match status" value="1"/>
</dbReference>
<name>A0ABR1S1Y7_9PEZI</name>
<evidence type="ECO:0000256" key="4">
    <source>
        <dbReference type="PROSITE-ProRule" id="PRU00175"/>
    </source>
</evidence>
<protein>
    <recommendedName>
        <fullName evidence="5">RING-type domain-containing protein</fullName>
    </recommendedName>
</protein>
<accession>A0ABR1S1Y7</accession>
<dbReference type="Proteomes" id="UP001444661">
    <property type="component" value="Unassembled WGS sequence"/>
</dbReference>
<evidence type="ECO:0000259" key="5">
    <source>
        <dbReference type="PROSITE" id="PS50089"/>
    </source>
</evidence>
<evidence type="ECO:0000256" key="2">
    <source>
        <dbReference type="ARBA" id="ARBA00022771"/>
    </source>
</evidence>
<organism evidence="6 7">
    <name type="scientific">Apiospora rasikravindrae</name>
    <dbReference type="NCBI Taxonomy" id="990691"/>
    <lineage>
        <taxon>Eukaryota</taxon>
        <taxon>Fungi</taxon>
        <taxon>Dikarya</taxon>
        <taxon>Ascomycota</taxon>
        <taxon>Pezizomycotina</taxon>
        <taxon>Sordariomycetes</taxon>
        <taxon>Xylariomycetidae</taxon>
        <taxon>Amphisphaeriales</taxon>
        <taxon>Apiosporaceae</taxon>
        <taxon>Apiospora</taxon>
    </lineage>
</organism>
<keyword evidence="7" id="KW-1185">Reference proteome</keyword>
<dbReference type="InterPro" id="IPR018957">
    <property type="entry name" value="Znf_C3HC4_RING-type"/>
</dbReference>
<feature type="domain" description="RING-type" evidence="5">
    <location>
        <begin position="20"/>
        <end position="85"/>
    </location>
</feature>
<dbReference type="InterPro" id="IPR001841">
    <property type="entry name" value="Znf_RING"/>
</dbReference>
<dbReference type="SMART" id="SM00184">
    <property type="entry name" value="RING"/>
    <property type="match status" value="1"/>
</dbReference>
<proteinExistence type="predicted"/>
<gene>
    <name evidence="6" type="ORF">PG993_011756</name>
</gene>
<dbReference type="PROSITE" id="PS00518">
    <property type="entry name" value="ZF_RING_1"/>
    <property type="match status" value="1"/>
</dbReference>
<sequence length="251" mass="28148">MSPQPLEEDEVEYFHPNDFCFLCQRLLYDPIVTPCGHMLCKPCMVDNALGSLPSPVWVVAVHEDPTNTLPVDRLLRRLSARCPVCCNQFKDGVRTCVEKCADLRAKYPAAYAARADAQSRTEAGSGGDSEVERITMCVGNENWEIQPPPGSSKTEKIHEWSFFAKFSRHDIIEGVTFAVLERGTTTVRQPPYQIYGRDRSTVIVMASVTLKDGYIWESEHAVDSLDGGYKRMVLVEWLMAWDDFGGKGCMG</sequence>
<reference evidence="6 7" key="1">
    <citation type="submission" date="2023-01" db="EMBL/GenBank/DDBJ databases">
        <title>Analysis of 21 Apiospora genomes using comparative genomics revels a genus with tremendous synthesis potential of carbohydrate active enzymes and secondary metabolites.</title>
        <authorList>
            <person name="Sorensen T."/>
        </authorList>
    </citation>
    <scope>NUCLEOTIDE SEQUENCE [LARGE SCALE GENOMIC DNA]</scope>
    <source>
        <strain evidence="6 7">CBS 33761</strain>
    </source>
</reference>
<evidence type="ECO:0000256" key="1">
    <source>
        <dbReference type="ARBA" id="ARBA00022723"/>
    </source>
</evidence>